<evidence type="ECO:0000313" key="2">
    <source>
        <dbReference type="Proteomes" id="UP000014500"/>
    </source>
</evidence>
<dbReference type="EMBL" id="JH432147">
    <property type="status" value="NOT_ANNOTATED_CDS"/>
    <property type="molecule type" value="Genomic_DNA"/>
</dbReference>
<evidence type="ECO:0000313" key="1">
    <source>
        <dbReference type="EnsemblMetazoa" id="SMAR012533-PA"/>
    </source>
</evidence>
<accession>T1JFC2</accession>
<dbReference type="Proteomes" id="UP000014500">
    <property type="component" value="Unassembled WGS sequence"/>
</dbReference>
<keyword evidence="2" id="KW-1185">Reference proteome</keyword>
<dbReference type="EnsemblMetazoa" id="SMAR012533-RA">
    <property type="protein sequence ID" value="SMAR012533-PA"/>
    <property type="gene ID" value="SMAR012533"/>
</dbReference>
<reference evidence="2" key="1">
    <citation type="submission" date="2011-05" db="EMBL/GenBank/DDBJ databases">
        <authorList>
            <person name="Richards S.R."/>
            <person name="Qu J."/>
            <person name="Jiang H."/>
            <person name="Jhangiani S.N."/>
            <person name="Agravi P."/>
            <person name="Goodspeed R."/>
            <person name="Gross S."/>
            <person name="Mandapat C."/>
            <person name="Jackson L."/>
            <person name="Mathew T."/>
            <person name="Pu L."/>
            <person name="Thornton R."/>
            <person name="Saada N."/>
            <person name="Wilczek-Boney K.B."/>
            <person name="Lee S."/>
            <person name="Kovar C."/>
            <person name="Wu Y."/>
            <person name="Scherer S.E."/>
            <person name="Worley K.C."/>
            <person name="Muzny D.M."/>
            <person name="Gibbs R."/>
        </authorList>
    </citation>
    <scope>NUCLEOTIDE SEQUENCE</scope>
    <source>
        <strain evidence="2">Brora</strain>
    </source>
</reference>
<proteinExistence type="predicted"/>
<dbReference type="AlphaFoldDB" id="T1JFC2"/>
<sequence>VVGACWSRSAPIGNFIRFSELLIQRIEETGHSTLTSRRSTTLNSIIFAAARTRNLQTGQLMFENVTKE</sequence>
<protein>
    <submittedName>
        <fullName evidence="1">Uncharacterized protein</fullName>
    </submittedName>
</protein>
<organism evidence="1 2">
    <name type="scientific">Strigamia maritima</name>
    <name type="common">European centipede</name>
    <name type="synonym">Geophilus maritimus</name>
    <dbReference type="NCBI Taxonomy" id="126957"/>
    <lineage>
        <taxon>Eukaryota</taxon>
        <taxon>Metazoa</taxon>
        <taxon>Ecdysozoa</taxon>
        <taxon>Arthropoda</taxon>
        <taxon>Myriapoda</taxon>
        <taxon>Chilopoda</taxon>
        <taxon>Pleurostigmophora</taxon>
        <taxon>Geophilomorpha</taxon>
        <taxon>Linotaeniidae</taxon>
        <taxon>Strigamia</taxon>
    </lineage>
</organism>
<reference evidence="1" key="2">
    <citation type="submission" date="2015-02" db="UniProtKB">
        <authorList>
            <consortium name="EnsemblMetazoa"/>
        </authorList>
    </citation>
    <scope>IDENTIFICATION</scope>
</reference>
<dbReference type="HOGENOM" id="CLU_2801427_0_0_1"/>
<name>T1JFC2_STRMM</name>